<protein>
    <recommendedName>
        <fullName evidence="3">Glycosyltransferase family 92 protein</fullName>
    </recommendedName>
</protein>
<organism evidence="1 2">
    <name type="scientific">Acanthamoeba castellanii (strain ATCC 30010 / Neff)</name>
    <dbReference type="NCBI Taxonomy" id="1257118"/>
    <lineage>
        <taxon>Eukaryota</taxon>
        <taxon>Amoebozoa</taxon>
        <taxon>Discosea</taxon>
        <taxon>Longamoebia</taxon>
        <taxon>Centramoebida</taxon>
        <taxon>Acanthamoebidae</taxon>
        <taxon>Acanthamoeba</taxon>
    </lineage>
</organism>
<accession>L8GL19</accession>
<evidence type="ECO:0008006" key="3">
    <source>
        <dbReference type="Google" id="ProtNLM"/>
    </source>
</evidence>
<gene>
    <name evidence="1" type="ORF">ACA1_095110</name>
</gene>
<evidence type="ECO:0000313" key="1">
    <source>
        <dbReference type="EMBL" id="ELR12891.1"/>
    </source>
</evidence>
<dbReference type="VEuPathDB" id="AmoebaDB:ACA1_095110"/>
<reference evidence="1 2" key="1">
    <citation type="journal article" date="2013" name="Genome Biol.">
        <title>Genome of Acanthamoeba castellanii highlights extensive lateral gene transfer and early evolution of tyrosine kinase signaling.</title>
        <authorList>
            <person name="Clarke M."/>
            <person name="Lohan A.J."/>
            <person name="Liu B."/>
            <person name="Lagkouvardos I."/>
            <person name="Roy S."/>
            <person name="Zafar N."/>
            <person name="Bertelli C."/>
            <person name="Schilde C."/>
            <person name="Kianianmomeni A."/>
            <person name="Burglin T.R."/>
            <person name="Frech C."/>
            <person name="Turcotte B."/>
            <person name="Kopec K.O."/>
            <person name="Synnott J.M."/>
            <person name="Choo C."/>
            <person name="Paponov I."/>
            <person name="Finkler A."/>
            <person name="Soon Heng Tan C."/>
            <person name="Hutchins A.P."/>
            <person name="Weinmeier T."/>
            <person name="Rattei T."/>
            <person name="Chu J.S."/>
            <person name="Gimenez G."/>
            <person name="Irimia M."/>
            <person name="Rigden D.J."/>
            <person name="Fitzpatrick D.A."/>
            <person name="Lorenzo-Morales J."/>
            <person name="Bateman A."/>
            <person name="Chiu C.H."/>
            <person name="Tang P."/>
            <person name="Hegemann P."/>
            <person name="Fromm H."/>
            <person name="Raoult D."/>
            <person name="Greub G."/>
            <person name="Miranda-Saavedra D."/>
            <person name="Chen N."/>
            <person name="Nash P."/>
            <person name="Ginger M.L."/>
            <person name="Horn M."/>
            <person name="Schaap P."/>
            <person name="Caler L."/>
            <person name="Loftus B."/>
        </authorList>
    </citation>
    <scope>NUCLEOTIDE SEQUENCE [LARGE SCALE GENOMIC DNA]</scope>
    <source>
        <strain evidence="1 2">Neff</strain>
    </source>
</reference>
<dbReference type="EMBL" id="KB008103">
    <property type="protein sequence ID" value="ELR12891.1"/>
    <property type="molecule type" value="Genomic_DNA"/>
</dbReference>
<name>L8GL19_ACACF</name>
<sequence>MKLAMARPRHFVLWVLLFAVVLLLVAFSTHLHGPFFPPGPRPIALTPTLSERAWAAPVTTKLDPFRVPWGTFVSQPSGRRVHGVASIVRASGADARARVGAWITKKFTWTDDDELWLLWTLDVVGVDHVVLHLATRQLSLESMRQRLARHPGVLERVTLVGVDAPGRGDRVTYCYLQELLVWDGFVRWQADFDFVLLVDTDEFVQLFEREAPHRRIDAKTFIARHRERLQTGGHAYMNRLRVGRTRENSAVEAQLPAFLNGMVSQNGAQIQELAAAGGGGREDQGKSLFFANGAVQPYLHWSVGYPKDKWAVEEAHILHVRKFPYRIPGTLTWWLPHLGGKEK</sequence>
<keyword evidence="2" id="KW-1185">Reference proteome</keyword>
<proteinExistence type="predicted"/>
<dbReference type="KEGG" id="acan:ACA1_095110"/>
<dbReference type="AlphaFoldDB" id="L8GL19"/>
<dbReference type="GeneID" id="14913200"/>
<dbReference type="Proteomes" id="UP000011083">
    <property type="component" value="Unassembled WGS sequence"/>
</dbReference>
<evidence type="ECO:0000313" key="2">
    <source>
        <dbReference type="Proteomes" id="UP000011083"/>
    </source>
</evidence>
<dbReference type="RefSeq" id="XP_004334904.1">
    <property type="nucleotide sequence ID" value="XM_004334856.1"/>
</dbReference>